<sequence>MNLIKLFLPLLRRQWLMMFTGLLLAFITLVAGIGLLSLSGWFLSATAVAGLSLATAQAFNFFTPAGGVRFLSIARTASRYGERLATHEATFRLLTELRVKVWRALMPLADKDLAGLRQSELLNRLVADIDTLDHLYLRLLVPMGAFVAVLLALFAFIGWFDSRLAMLLCGGVLLALCCIPLSFYLLGRSSAVAVVNEKRRYRVQSLEFLGGLAELWLFGALDKYRHDLDLTEQQWQRSQRTMASLQGLSQAVLVLVHGVLILLMLVMASSGVGDRVPPGPLAAMVLFASLAVMEMLMPLAGAFSQLAGCLAAGDRVNDIIDKKSDIAFGDKAQLPAGDIYFEDIEFGYQPRHPVLSQFSLRIRQGSRVAVLGKTGVGKSSLFTLLTRGYNPDSGRILVGETDIQDVTEKALRSAITVVSQRVHLFAGTLKDNLAMACETPPTDVALMQVLERVGLGYLAEGSDGLKQWIGEGGRLLSGGETRRIGIARALLKDSPILLLDEPTEGLDRRTERQMLALLFEHAKDKTLVMISHRLTAMTEMDAIHILENGRVRASGSHEALVAQHPEYRALSLCRE</sequence>
<protein>
    <submittedName>
        <fullName evidence="10">Cysteine/glutathione ABC transporter ATP-binding protein/permease CydC</fullName>
    </submittedName>
</protein>
<evidence type="ECO:0000256" key="7">
    <source>
        <dbReference type="SAM" id="Phobius"/>
    </source>
</evidence>
<dbReference type="Gene3D" id="3.40.50.300">
    <property type="entry name" value="P-loop containing nucleotide triphosphate hydrolases"/>
    <property type="match status" value="1"/>
</dbReference>
<dbReference type="Pfam" id="PF00005">
    <property type="entry name" value="ABC_tran"/>
    <property type="match status" value="1"/>
</dbReference>
<feature type="transmembrane region" description="Helical" evidence="7">
    <location>
        <begin position="165"/>
        <end position="186"/>
    </location>
</feature>
<organism evidence="10 11">
    <name type="scientific">Shewanella litorisediminis</name>
    <dbReference type="NCBI Taxonomy" id="1173586"/>
    <lineage>
        <taxon>Bacteria</taxon>
        <taxon>Pseudomonadati</taxon>
        <taxon>Pseudomonadota</taxon>
        <taxon>Gammaproteobacteria</taxon>
        <taxon>Alteromonadales</taxon>
        <taxon>Shewanellaceae</taxon>
        <taxon>Shewanella</taxon>
    </lineage>
</organism>
<dbReference type="Proteomes" id="UP000596252">
    <property type="component" value="Chromosome"/>
</dbReference>
<dbReference type="InterPro" id="IPR039421">
    <property type="entry name" value="Type_1_exporter"/>
</dbReference>
<dbReference type="SUPFAM" id="SSF90123">
    <property type="entry name" value="ABC transporter transmembrane region"/>
    <property type="match status" value="1"/>
</dbReference>
<dbReference type="InterPro" id="IPR036640">
    <property type="entry name" value="ABC1_TM_sf"/>
</dbReference>
<dbReference type="RefSeq" id="WP_203324660.1">
    <property type="nucleotide sequence ID" value="NZ_CP069213.1"/>
</dbReference>
<evidence type="ECO:0000259" key="9">
    <source>
        <dbReference type="PROSITE" id="PS50929"/>
    </source>
</evidence>
<gene>
    <name evidence="10" type="primary">cydC</name>
    <name evidence="10" type="ORF">JQC75_13975</name>
</gene>
<dbReference type="PROSITE" id="PS50929">
    <property type="entry name" value="ABC_TM1F"/>
    <property type="match status" value="1"/>
</dbReference>
<dbReference type="PANTHER" id="PTHR43394:SF1">
    <property type="entry name" value="ATP-BINDING CASSETTE SUB-FAMILY B MEMBER 10, MITOCHONDRIAL"/>
    <property type="match status" value="1"/>
</dbReference>
<evidence type="ECO:0000256" key="6">
    <source>
        <dbReference type="ARBA" id="ARBA00023136"/>
    </source>
</evidence>
<evidence type="ECO:0000259" key="8">
    <source>
        <dbReference type="PROSITE" id="PS50893"/>
    </source>
</evidence>
<name>A0ABX7G117_9GAMM</name>
<keyword evidence="2 7" id="KW-0812">Transmembrane</keyword>
<keyword evidence="5 7" id="KW-1133">Transmembrane helix</keyword>
<dbReference type="InterPro" id="IPR003439">
    <property type="entry name" value="ABC_transporter-like_ATP-bd"/>
</dbReference>
<comment type="subcellular location">
    <subcellularLocation>
        <location evidence="1">Cell membrane</location>
        <topology evidence="1">Multi-pass membrane protein</topology>
    </subcellularLocation>
</comment>
<evidence type="ECO:0000256" key="5">
    <source>
        <dbReference type="ARBA" id="ARBA00022989"/>
    </source>
</evidence>
<dbReference type="GO" id="GO:0005524">
    <property type="term" value="F:ATP binding"/>
    <property type="evidence" value="ECO:0007669"/>
    <property type="project" value="UniProtKB-KW"/>
</dbReference>
<proteinExistence type="predicted"/>
<evidence type="ECO:0000313" key="11">
    <source>
        <dbReference type="Proteomes" id="UP000596252"/>
    </source>
</evidence>
<evidence type="ECO:0000256" key="4">
    <source>
        <dbReference type="ARBA" id="ARBA00022840"/>
    </source>
</evidence>
<dbReference type="SMART" id="SM00382">
    <property type="entry name" value="AAA"/>
    <property type="match status" value="1"/>
</dbReference>
<keyword evidence="4 10" id="KW-0067">ATP-binding</keyword>
<dbReference type="NCBIfam" id="TIGR02868">
    <property type="entry name" value="CydC"/>
    <property type="match status" value="1"/>
</dbReference>
<evidence type="ECO:0000256" key="1">
    <source>
        <dbReference type="ARBA" id="ARBA00004651"/>
    </source>
</evidence>
<dbReference type="Gene3D" id="1.20.1560.10">
    <property type="entry name" value="ABC transporter type 1, transmembrane domain"/>
    <property type="match status" value="1"/>
</dbReference>
<keyword evidence="3" id="KW-0547">Nucleotide-binding</keyword>
<feature type="transmembrane region" description="Helical" evidence="7">
    <location>
        <begin position="15"/>
        <end position="35"/>
    </location>
</feature>
<dbReference type="InterPro" id="IPR003593">
    <property type="entry name" value="AAA+_ATPase"/>
</dbReference>
<dbReference type="InterPro" id="IPR014223">
    <property type="entry name" value="ABC_CydC/D"/>
</dbReference>
<dbReference type="CDD" id="cd18585">
    <property type="entry name" value="ABC_6TM_CydC"/>
    <property type="match status" value="1"/>
</dbReference>
<dbReference type="SUPFAM" id="SSF52540">
    <property type="entry name" value="P-loop containing nucleoside triphosphate hydrolases"/>
    <property type="match status" value="1"/>
</dbReference>
<dbReference type="InterPro" id="IPR027417">
    <property type="entry name" value="P-loop_NTPase"/>
</dbReference>
<feature type="transmembrane region" description="Helical" evidence="7">
    <location>
        <begin position="244"/>
        <end position="268"/>
    </location>
</feature>
<dbReference type="PROSITE" id="PS50893">
    <property type="entry name" value="ABC_TRANSPORTER_2"/>
    <property type="match status" value="1"/>
</dbReference>
<feature type="domain" description="ABC transmembrane type-1" evidence="9">
    <location>
        <begin position="19"/>
        <end position="308"/>
    </location>
</feature>
<feature type="domain" description="ABC transporter" evidence="8">
    <location>
        <begin position="339"/>
        <end position="573"/>
    </location>
</feature>
<dbReference type="PANTHER" id="PTHR43394">
    <property type="entry name" value="ATP-DEPENDENT PERMEASE MDL1, MITOCHONDRIAL"/>
    <property type="match status" value="1"/>
</dbReference>
<evidence type="ECO:0000256" key="3">
    <source>
        <dbReference type="ARBA" id="ARBA00022741"/>
    </source>
</evidence>
<dbReference type="InterPro" id="IPR011527">
    <property type="entry name" value="ABC1_TM_dom"/>
</dbReference>
<evidence type="ECO:0000256" key="2">
    <source>
        <dbReference type="ARBA" id="ARBA00022692"/>
    </source>
</evidence>
<reference evidence="10 11" key="1">
    <citation type="journal article" date="2012" name="Antonie Van Leeuwenhoek">
        <title>Shewanella litorisediminis sp. nov., a gammaproteobacterium isolated from a tidal flat sediment.</title>
        <authorList>
            <person name="Lee M.H."/>
            <person name="Yoon J.H."/>
        </authorList>
    </citation>
    <scope>NUCLEOTIDE SEQUENCE [LARGE SCALE GENOMIC DNA]</scope>
    <source>
        <strain evidence="10 11">SMK1-12</strain>
    </source>
</reference>
<dbReference type="EMBL" id="CP069213">
    <property type="protein sequence ID" value="QRH00963.1"/>
    <property type="molecule type" value="Genomic_DNA"/>
</dbReference>
<dbReference type="Pfam" id="PF00664">
    <property type="entry name" value="ABC_membrane"/>
    <property type="match status" value="1"/>
</dbReference>
<keyword evidence="6 7" id="KW-0472">Membrane</keyword>
<dbReference type="NCBIfam" id="NF008364">
    <property type="entry name" value="PRK11160.1"/>
    <property type="match status" value="1"/>
</dbReference>
<feature type="transmembrane region" description="Helical" evidence="7">
    <location>
        <begin position="280"/>
        <end position="300"/>
    </location>
</feature>
<feature type="transmembrane region" description="Helical" evidence="7">
    <location>
        <begin position="139"/>
        <end position="159"/>
    </location>
</feature>
<keyword evidence="11" id="KW-1185">Reference proteome</keyword>
<evidence type="ECO:0000313" key="10">
    <source>
        <dbReference type="EMBL" id="QRH00963.1"/>
    </source>
</evidence>
<accession>A0ABX7G117</accession>